<feature type="non-terminal residue" evidence="2">
    <location>
        <position position="1"/>
    </location>
</feature>
<sequence length="133" mass="13772">EPHPGPVAAPPARRARGGRLGAVQRRPRHPGVPSATPALHLVGPQGRLEHDLGGRHEDGLGGGDGAAGRRGRRRRRRPPHDPLAAAVGGGHADGVRTGGDADRRPRPRLPQVVRQPGADSQASRGPPGCPLRG</sequence>
<protein>
    <submittedName>
        <fullName evidence="2">Uncharacterized protein</fullName>
    </submittedName>
</protein>
<feature type="compositionally biased region" description="Basic and acidic residues" evidence="1">
    <location>
        <begin position="47"/>
        <end position="59"/>
    </location>
</feature>
<feature type="compositionally biased region" description="Basic residues" evidence="1">
    <location>
        <begin position="69"/>
        <end position="78"/>
    </location>
</feature>
<gene>
    <name evidence="2" type="ORF">AVDCRST_MAG20-1816</name>
</gene>
<feature type="region of interest" description="Disordered" evidence="1">
    <location>
        <begin position="1"/>
        <end position="133"/>
    </location>
</feature>
<organism evidence="2">
    <name type="scientific">uncultured Acidimicrobiales bacterium</name>
    <dbReference type="NCBI Taxonomy" id="310071"/>
    <lineage>
        <taxon>Bacteria</taxon>
        <taxon>Bacillati</taxon>
        <taxon>Actinomycetota</taxon>
        <taxon>Acidimicrobiia</taxon>
        <taxon>Acidimicrobiales</taxon>
        <taxon>environmental samples</taxon>
    </lineage>
</organism>
<reference evidence="2" key="1">
    <citation type="submission" date="2020-02" db="EMBL/GenBank/DDBJ databases">
        <authorList>
            <person name="Meier V. D."/>
        </authorList>
    </citation>
    <scope>NUCLEOTIDE SEQUENCE</scope>
    <source>
        <strain evidence="2">AVDCRST_MAG20</strain>
    </source>
</reference>
<evidence type="ECO:0000313" key="2">
    <source>
        <dbReference type="EMBL" id="CAA9243817.1"/>
    </source>
</evidence>
<proteinExistence type="predicted"/>
<feature type="non-terminal residue" evidence="2">
    <location>
        <position position="133"/>
    </location>
</feature>
<dbReference type="EMBL" id="CADCSY010000083">
    <property type="protein sequence ID" value="CAA9243817.1"/>
    <property type="molecule type" value="Genomic_DNA"/>
</dbReference>
<dbReference type="AlphaFoldDB" id="A0A6J4I843"/>
<name>A0A6J4I843_9ACTN</name>
<evidence type="ECO:0000256" key="1">
    <source>
        <dbReference type="SAM" id="MobiDB-lite"/>
    </source>
</evidence>
<accession>A0A6J4I843</accession>